<feature type="compositionally biased region" description="Acidic residues" evidence="9">
    <location>
        <begin position="188"/>
        <end position="209"/>
    </location>
</feature>
<feature type="domain" description="Cytochrome c" evidence="10">
    <location>
        <begin position="69"/>
        <end position="169"/>
    </location>
</feature>
<keyword evidence="4 8" id="KW-0349">Heme</keyword>
<evidence type="ECO:0000256" key="2">
    <source>
        <dbReference type="ARBA" id="ARBA00022448"/>
    </source>
</evidence>
<accession>A0A369T8C9</accession>
<evidence type="ECO:0000313" key="12">
    <source>
        <dbReference type="Proteomes" id="UP000253941"/>
    </source>
</evidence>
<dbReference type="RefSeq" id="WP_114583377.1">
    <property type="nucleotide sequence ID" value="NZ_QPMH01000021.1"/>
</dbReference>
<dbReference type="EMBL" id="QPMH01000021">
    <property type="protein sequence ID" value="RDD60714.1"/>
    <property type="molecule type" value="Genomic_DNA"/>
</dbReference>
<dbReference type="PROSITE" id="PS51007">
    <property type="entry name" value="CYTC"/>
    <property type="match status" value="2"/>
</dbReference>
<dbReference type="SUPFAM" id="SSF46626">
    <property type="entry name" value="Cytochrome c"/>
    <property type="match status" value="2"/>
</dbReference>
<evidence type="ECO:0000256" key="5">
    <source>
        <dbReference type="ARBA" id="ARBA00022723"/>
    </source>
</evidence>
<evidence type="ECO:0000256" key="1">
    <source>
        <dbReference type="ARBA" id="ARBA00003590"/>
    </source>
</evidence>
<comment type="caution">
    <text evidence="11">The sequence shown here is derived from an EMBL/GenBank/DDBJ whole genome shotgun (WGS) entry which is preliminary data.</text>
</comment>
<evidence type="ECO:0000256" key="4">
    <source>
        <dbReference type="ARBA" id="ARBA00022617"/>
    </source>
</evidence>
<keyword evidence="12" id="KW-1185">Reference proteome</keyword>
<dbReference type="GO" id="GO:0015979">
    <property type="term" value="P:photosynthesis"/>
    <property type="evidence" value="ECO:0007669"/>
    <property type="project" value="UniProtKB-KW"/>
</dbReference>
<dbReference type="PRINTS" id="PR00604">
    <property type="entry name" value="CYTCHRMECIAB"/>
</dbReference>
<keyword evidence="3" id="KW-0602">Photosynthesis</keyword>
<dbReference type="AlphaFoldDB" id="A0A369T8C9"/>
<keyword evidence="2" id="KW-0813">Transport</keyword>
<dbReference type="InterPro" id="IPR036909">
    <property type="entry name" value="Cyt_c-like_dom_sf"/>
</dbReference>
<comment type="function">
    <text evidence="1">Cytochrome c2 is found mainly in purple, non-sulfur, photosynthetic bacteria where it functions as the electron donor to the oxidized bacteriochlorophyll in the photophosphorylation pathway. However, it may also have a role in the respiratory chain and is found in some non-photosynthetic bacteria.</text>
</comment>
<dbReference type="InterPro" id="IPR002327">
    <property type="entry name" value="Cyt_c_1A/1B"/>
</dbReference>
<dbReference type="GO" id="GO:0009055">
    <property type="term" value="F:electron transfer activity"/>
    <property type="evidence" value="ECO:0007669"/>
    <property type="project" value="InterPro"/>
</dbReference>
<dbReference type="Gene3D" id="1.10.760.10">
    <property type="entry name" value="Cytochrome c-like domain"/>
    <property type="match status" value="2"/>
</dbReference>
<proteinExistence type="predicted"/>
<evidence type="ECO:0000256" key="9">
    <source>
        <dbReference type="SAM" id="MobiDB-lite"/>
    </source>
</evidence>
<dbReference type="InterPro" id="IPR009056">
    <property type="entry name" value="Cyt_c-like_dom"/>
</dbReference>
<name>A0A369T8C9_9PROT</name>
<keyword evidence="6" id="KW-0249">Electron transport</keyword>
<evidence type="ECO:0000256" key="3">
    <source>
        <dbReference type="ARBA" id="ARBA00022531"/>
    </source>
</evidence>
<dbReference type="GO" id="GO:0020037">
    <property type="term" value="F:heme binding"/>
    <property type="evidence" value="ECO:0007669"/>
    <property type="project" value="InterPro"/>
</dbReference>
<feature type="region of interest" description="Disordered" evidence="9">
    <location>
        <begin position="186"/>
        <end position="219"/>
    </location>
</feature>
<reference evidence="11 12" key="1">
    <citation type="submission" date="2018-07" db="EMBL/GenBank/DDBJ databases">
        <title>Venubactetium sediminum gen. nov., sp. nov., isolated from a marine solar saltern.</title>
        <authorList>
            <person name="Wang S."/>
        </authorList>
    </citation>
    <scope>NUCLEOTIDE SEQUENCE [LARGE SCALE GENOMIC DNA]</scope>
    <source>
        <strain evidence="11 12">WD2A32</strain>
    </source>
</reference>
<evidence type="ECO:0000256" key="7">
    <source>
        <dbReference type="ARBA" id="ARBA00023004"/>
    </source>
</evidence>
<organism evidence="11 12">
    <name type="scientific">Ferruginivarius sediminum</name>
    <dbReference type="NCBI Taxonomy" id="2661937"/>
    <lineage>
        <taxon>Bacteria</taxon>
        <taxon>Pseudomonadati</taxon>
        <taxon>Pseudomonadota</taxon>
        <taxon>Alphaproteobacteria</taxon>
        <taxon>Rhodospirillales</taxon>
        <taxon>Rhodospirillaceae</taxon>
        <taxon>Ferruginivarius</taxon>
    </lineage>
</organism>
<dbReference type="GO" id="GO:0046872">
    <property type="term" value="F:metal ion binding"/>
    <property type="evidence" value="ECO:0007669"/>
    <property type="project" value="UniProtKB-KW"/>
</dbReference>
<feature type="domain" description="Cytochrome c" evidence="10">
    <location>
        <begin position="226"/>
        <end position="326"/>
    </location>
</feature>
<gene>
    <name evidence="11" type="ORF">DRB17_16775</name>
</gene>
<keyword evidence="7 8" id="KW-0408">Iron</keyword>
<evidence type="ECO:0000313" key="11">
    <source>
        <dbReference type="EMBL" id="RDD60714.1"/>
    </source>
</evidence>
<dbReference type="PANTHER" id="PTHR11961">
    <property type="entry name" value="CYTOCHROME C"/>
    <property type="match status" value="1"/>
</dbReference>
<evidence type="ECO:0000259" key="10">
    <source>
        <dbReference type="PROSITE" id="PS51007"/>
    </source>
</evidence>
<sequence>MSLELNKIAASVLTAGVVAMGTGFIADILIHPHVPEEPHYSVAVKADDGGAEPQEPAGPEPILPLLAEADPAAGEGSTRVCQACHSFEKGGPNKVGPNLYGLVGNQIAGVEGFSYSSALSGKEGEWTYEKLNAFLYDPQGWAPGTKMTYNGVKKVQDRANIVAYLRSLADEPAPLPTEEEIAAVTGGGEEEADAGEAEQAEAEMAESGEAEQGGGGDGIAAKIAAADPAAGKSGSRVCMACHSFDEGGPNKVGPNLYNVVGADIASVEGFNYSDALKNKEGNWTYEDLWAFLESPQGWAPGTRMTYPGVKDPQKRAEVIAYLREQSKNPPPVE</sequence>
<keyword evidence="5 8" id="KW-0479">Metal-binding</keyword>
<dbReference type="Proteomes" id="UP000253941">
    <property type="component" value="Unassembled WGS sequence"/>
</dbReference>
<evidence type="ECO:0000256" key="6">
    <source>
        <dbReference type="ARBA" id="ARBA00022982"/>
    </source>
</evidence>
<protein>
    <submittedName>
        <fullName evidence="11">Cytochrome c family protein</fullName>
    </submittedName>
</protein>
<evidence type="ECO:0000256" key="8">
    <source>
        <dbReference type="PROSITE-ProRule" id="PRU00433"/>
    </source>
</evidence>